<evidence type="ECO:0000313" key="2">
    <source>
        <dbReference type="Proteomes" id="UP001055219"/>
    </source>
</evidence>
<proteinExistence type="predicted"/>
<gene>
    <name evidence="1" type="ORF">J7T54_002732</name>
</gene>
<evidence type="ECO:0000313" key="1">
    <source>
        <dbReference type="EMBL" id="KAI6777519.1"/>
    </source>
</evidence>
<reference evidence="1" key="1">
    <citation type="journal article" date="2021" name="J Fungi (Basel)">
        <title>Genomic and Metabolomic Analyses of the Marine Fungus Emericellopsis cladophorae: Insights into Saltwater Adaptability Mechanisms and Its Biosynthetic Potential.</title>
        <authorList>
            <person name="Goncalves M.F.M."/>
            <person name="Hilario S."/>
            <person name="Van de Peer Y."/>
            <person name="Esteves A.C."/>
            <person name="Alves A."/>
        </authorList>
    </citation>
    <scope>NUCLEOTIDE SEQUENCE</scope>
    <source>
        <strain evidence="1">MUM 19.33</strain>
    </source>
</reference>
<accession>A0A9P9XSN9</accession>
<feature type="non-terminal residue" evidence="1">
    <location>
        <position position="1"/>
    </location>
</feature>
<name>A0A9P9XSN9_9HYPO</name>
<dbReference type="OrthoDB" id="5152913at2759"/>
<dbReference type="RefSeq" id="XP_051358375.1">
    <property type="nucleotide sequence ID" value="XM_051510756.1"/>
</dbReference>
<reference evidence="1" key="2">
    <citation type="submission" date="2022-07" db="EMBL/GenBank/DDBJ databases">
        <authorList>
            <person name="Goncalves M.F.M."/>
            <person name="Hilario S."/>
            <person name="Van De Peer Y."/>
            <person name="Esteves A.C."/>
            <person name="Alves A."/>
        </authorList>
    </citation>
    <scope>NUCLEOTIDE SEQUENCE</scope>
    <source>
        <strain evidence="1">MUM 19.33</strain>
    </source>
</reference>
<organism evidence="1 2">
    <name type="scientific">Emericellopsis cladophorae</name>
    <dbReference type="NCBI Taxonomy" id="2686198"/>
    <lineage>
        <taxon>Eukaryota</taxon>
        <taxon>Fungi</taxon>
        <taxon>Dikarya</taxon>
        <taxon>Ascomycota</taxon>
        <taxon>Pezizomycotina</taxon>
        <taxon>Sordariomycetes</taxon>
        <taxon>Hypocreomycetidae</taxon>
        <taxon>Hypocreales</taxon>
        <taxon>Bionectriaceae</taxon>
        <taxon>Emericellopsis</taxon>
    </lineage>
</organism>
<protein>
    <submittedName>
        <fullName evidence="1">Polyketide synthase</fullName>
    </submittedName>
</protein>
<sequence length="208" mass="22707">AERAWLQDSLEDVQAEIRERGIENNAAVKIATLVGETMPRVFRGETTMLEHLCTSGLLDEYYANGPFQSGDGLIFGTLPGWWLGADEGRTLSPFVSASQWDTILMRGRPGPGWGQIPIWAGPASCRLFAEAIEAGQPDSPHGPEFTLGLREIPQDAAKMPKWAPGPKFSHFNRCARCDITVAPTCRRVKIYGAHQGVNGTGPTTEWGN</sequence>
<dbReference type="EMBL" id="JAGIXG020000271">
    <property type="protein sequence ID" value="KAI6777519.1"/>
    <property type="molecule type" value="Genomic_DNA"/>
</dbReference>
<dbReference type="AlphaFoldDB" id="A0A9P9XSN9"/>
<keyword evidence="2" id="KW-1185">Reference proteome</keyword>
<dbReference type="GeneID" id="75829241"/>
<comment type="caution">
    <text evidence="1">The sequence shown here is derived from an EMBL/GenBank/DDBJ whole genome shotgun (WGS) entry which is preliminary data.</text>
</comment>
<dbReference type="Proteomes" id="UP001055219">
    <property type="component" value="Unassembled WGS sequence"/>
</dbReference>